<dbReference type="PANTHER" id="PTHR40780">
    <property type="entry name" value="DUF3669 DOMAIN-CONTAINING PROTEIN"/>
    <property type="match status" value="1"/>
</dbReference>
<name>A0ABR0SX55_9HYPO</name>
<keyword evidence="3" id="KW-1185">Reference proteome</keyword>
<comment type="caution">
    <text evidence="2">The sequence shown here is derived from an EMBL/GenBank/DDBJ whole genome shotgun (WGS) entry which is preliminary data.</text>
</comment>
<dbReference type="Proteomes" id="UP001338125">
    <property type="component" value="Unassembled WGS sequence"/>
</dbReference>
<gene>
    <name evidence="2" type="ORF">PT974_01709</name>
</gene>
<organism evidence="2 3">
    <name type="scientific">Cladobotryum mycophilum</name>
    <dbReference type="NCBI Taxonomy" id="491253"/>
    <lineage>
        <taxon>Eukaryota</taxon>
        <taxon>Fungi</taxon>
        <taxon>Dikarya</taxon>
        <taxon>Ascomycota</taxon>
        <taxon>Pezizomycotina</taxon>
        <taxon>Sordariomycetes</taxon>
        <taxon>Hypocreomycetidae</taxon>
        <taxon>Hypocreales</taxon>
        <taxon>Hypocreaceae</taxon>
        <taxon>Cladobotryum</taxon>
    </lineage>
</organism>
<dbReference type="InterPro" id="IPR022137">
    <property type="entry name" value="Znf_prot_DUF3669"/>
</dbReference>
<dbReference type="Pfam" id="PF12417">
    <property type="entry name" value="DUF3669"/>
    <property type="match status" value="1"/>
</dbReference>
<proteinExistence type="predicted"/>
<protein>
    <recommendedName>
        <fullName evidence="1">DUF3669 domain-containing protein</fullName>
    </recommendedName>
</protein>
<dbReference type="EMBL" id="JAVFKD010000002">
    <property type="protein sequence ID" value="KAK5996375.1"/>
    <property type="molecule type" value="Genomic_DNA"/>
</dbReference>
<evidence type="ECO:0000313" key="3">
    <source>
        <dbReference type="Proteomes" id="UP001338125"/>
    </source>
</evidence>
<feature type="domain" description="DUF3669" evidence="1">
    <location>
        <begin position="69"/>
        <end position="132"/>
    </location>
</feature>
<reference evidence="2 3" key="1">
    <citation type="submission" date="2024-01" db="EMBL/GenBank/DDBJ databases">
        <title>Complete genome of Cladobotryum mycophilum ATHUM6906.</title>
        <authorList>
            <person name="Christinaki A.C."/>
            <person name="Myridakis A.I."/>
            <person name="Kouvelis V.N."/>
        </authorList>
    </citation>
    <scope>NUCLEOTIDE SEQUENCE [LARGE SCALE GENOMIC DNA]</scope>
    <source>
        <strain evidence="2 3">ATHUM6906</strain>
    </source>
</reference>
<sequence>MAHALAVLHWHTKIDANDIEFVLGSSPSEEQTIRSDIGLDRVTSLAPQTSTYEQITNSTGDFTKRITSLWMIDFDDCEDITMDVAGVDKAVKAFLETNFYCPKPNTEHAHIEGRRKEFSQKYIQHSDKILLDQFGVVDFCHLPRQFIDKIYQQTVSRIQSAQDDQRARRSQRDRVAGTVEVAVGQIKIREQYDDDNGKSSYGNS</sequence>
<dbReference type="PANTHER" id="PTHR40780:SF2">
    <property type="entry name" value="DUF3669 DOMAIN-CONTAINING PROTEIN"/>
    <property type="match status" value="1"/>
</dbReference>
<evidence type="ECO:0000313" key="2">
    <source>
        <dbReference type="EMBL" id="KAK5996375.1"/>
    </source>
</evidence>
<evidence type="ECO:0000259" key="1">
    <source>
        <dbReference type="Pfam" id="PF12417"/>
    </source>
</evidence>
<accession>A0ABR0SX55</accession>